<keyword evidence="10 16" id="KW-0378">Hydrolase</keyword>
<evidence type="ECO:0000256" key="12">
    <source>
        <dbReference type="ARBA" id="ARBA00023204"/>
    </source>
</evidence>
<keyword evidence="12 16" id="KW-0234">DNA repair</keyword>
<reference evidence="21 22" key="1">
    <citation type="journal article" date="2019" name="Environ. Microbiol.">
        <title>At the nexus of three kingdoms: the genome of the mycorrhizal fungus Gigaspora margarita provides insights into plant, endobacterial and fungal interactions.</title>
        <authorList>
            <person name="Venice F."/>
            <person name="Ghignone S."/>
            <person name="Salvioli di Fossalunga A."/>
            <person name="Amselem J."/>
            <person name="Novero M."/>
            <person name="Xianan X."/>
            <person name="Sedzielewska Toro K."/>
            <person name="Morin E."/>
            <person name="Lipzen A."/>
            <person name="Grigoriev I.V."/>
            <person name="Henrissat B."/>
            <person name="Martin F.M."/>
            <person name="Bonfante P."/>
        </authorList>
    </citation>
    <scope>NUCLEOTIDE SEQUENCE [LARGE SCALE GENOMIC DNA]</scope>
    <source>
        <strain evidence="21 22">BEG34</strain>
    </source>
</reference>
<feature type="compositionally biased region" description="Low complexity" evidence="19">
    <location>
        <begin position="713"/>
        <end position="729"/>
    </location>
</feature>
<keyword evidence="13 16" id="KW-0464">Manganese</keyword>
<dbReference type="InterPro" id="IPR041796">
    <property type="entry name" value="Mre11_N"/>
</dbReference>
<comment type="cofactor">
    <cofactor evidence="1 16">
        <name>Mn(2+)</name>
        <dbReference type="ChEBI" id="CHEBI:29035"/>
    </cofactor>
</comment>
<dbReference type="PIRSF" id="PIRSF000882">
    <property type="entry name" value="DSB_repair_MRE11"/>
    <property type="match status" value="1"/>
</dbReference>
<evidence type="ECO:0000256" key="1">
    <source>
        <dbReference type="ARBA" id="ARBA00001936"/>
    </source>
</evidence>
<evidence type="ECO:0000256" key="3">
    <source>
        <dbReference type="ARBA" id="ARBA00004286"/>
    </source>
</evidence>
<dbReference type="InterPro" id="IPR003701">
    <property type="entry name" value="Mre11"/>
</dbReference>
<evidence type="ECO:0000256" key="11">
    <source>
        <dbReference type="ARBA" id="ARBA00022839"/>
    </source>
</evidence>
<comment type="subcellular location">
    <subcellularLocation>
        <location evidence="3">Chromosome</location>
    </subcellularLocation>
    <subcellularLocation>
        <location evidence="2 16">Nucleus</location>
    </subcellularLocation>
</comment>
<sequence>MDVNDFNNVTEIRDDEDSNDCISILIATDNHLGYLENDPIRGQDSLNTFREILQIAKQNNVDMILLGGDLFHENRPSRKVLYETMKILRTYCMGDKQCQLEIINDDAENKDNDDNFIKVNFQDPNYKIAMPVFSIHGNHDDPSGDGNLCALDVLAVSGLVNYFGKTSAVDNIVVKPILLRKGRTVLALYGLGNVRDQRLHRMFTENAVKIYQPPTQISNESFNLMVLHQNRVAHSVKNYIPEHYLPDFMNIIIWGHEHDCKIEPVYNEQQNFFISQPGSSVATSLVEGELEPKHVAKLNIIGDQFELQKIRLRTVRPFVMGEIVLKEVERLDPTKTSAVSSLLIKKVEELIQDAKNQWLEMNDYDDELDDDMFPLPLIRLKVEYSGGFTVLNNRQFGQKFVNLVANNHEILHFHRKRVFTERKKDSAQSMHLPDEFEMPENLSHNYVTDLVTENMKTLSILPENALNEATTLFVDKDDPHAIEGFYNNTIAKTRTKLRQDKNLICDDKILIEEAHKQKTLLSRQYAEMNPDQRLIEMSNNEAPADQHEDVIDSDSQTGTSSRARSTSRGRATKSTRGTGTRARGRGRGKTSVSNKKNTEDEGFLDDLDPDHRPGTSTRTRGATATRSSNRTTTRSSLRNQVEIDSFDEDNDSDNARERTVSKRTSARKKNDQDDADYIEDDESLNDDNGTKKRKAPRGIEIFRNKNVEEPPAKRTYTSKKPTSSSSQRRVNFPTLASSSSQQLKSQSQTMEVDDDDFFE</sequence>
<dbReference type="AlphaFoldDB" id="A0A8H3X1L3"/>
<evidence type="ECO:0000256" key="14">
    <source>
        <dbReference type="ARBA" id="ARBA00023242"/>
    </source>
</evidence>
<evidence type="ECO:0000256" key="16">
    <source>
        <dbReference type="PIRNR" id="PIRNR000882"/>
    </source>
</evidence>
<evidence type="ECO:0000259" key="20">
    <source>
        <dbReference type="SMART" id="SM01347"/>
    </source>
</evidence>
<dbReference type="SUPFAM" id="SSF56300">
    <property type="entry name" value="Metallo-dependent phosphatases"/>
    <property type="match status" value="1"/>
</dbReference>
<evidence type="ECO:0000256" key="15">
    <source>
        <dbReference type="ARBA" id="ARBA00023254"/>
    </source>
</evidence>
<dbReference type="NCBIfam" id="TIGR00583">
    <property type="entry name" value="mre11"/>
    <property type="match status" value="1"/>
</dbReference>
<gene>
    <name evidence="21" type="ORF">F8M41_009788</name>
</gene>
<evidence type="ECO:0000256" key="6">
    <source>
        <dbReference type="ARBA" id="ARBA00022722"/>
    </source>
</evidence>
<keyword evidence="6 16" id="KW-0540">Nuclease</keyword>
<dbReference type="EMBL" id="WTPW01002072">
    <property type="protein sequence ID" value="KAF0399020.1"/>
    <property type="molecule type" value="Genomic_DNA"/>
</dbReference>
<dbReference type="Proteomes" id="UP000439903">
    <property type="component" value="Unassembled WGS sequence"/>
</dbReference>
<dbReference type="GO" id="GO:0031573">
    <property type="term" value="P:mitotic intra-S DNA damage checkpoint signaling"/>
    <property type="evidence" value="ECO:0007669"/>
    <property type="project" value="TreeGrafter"/>
</dbReference>
<dbReference type="GO" id="GO:0097552">
    <property type="term" value="P:mitochondrial double-strand break repair via homologous recombination"/>
    <property type="evidence" value="ECO:0007669"/>
    <property type="project" value="TreeGrafter"/>
</dbReference>
<feature type="compositionally biased region" description="Low complexity" evidence="19">
    <location>
        <begin position="614"/>
        <end position="636"/>
    </location>
</feature>
<dbReference type="GO" id="GO:0035861">
    <property type="term" value="C:site of double-strand break"/>
    <property type="evidence" value="ECO:0007669"/>
    <property type="project" value="TreeGrafter"/>
</dbReference>
<keyword evidence="7" id="KW-0479">Metal-binding</keyword>
<dbReference type="InterPro" id="IPR029052">
    <property type="entry name" value="Metallo-depent_PP-like"/>
</dbReference>
<dbReference type="GO" id="GO:0000014">
    <property type="term" value="F:single-stranded DNA endodeoxyribonuclease activity"/>
    <property type="evidence" value="ECO:0007669"/>
    <property type="project" value="TreeGrafter"/>
</dbReference>
<dbReference type="InterPro" id="IPR038487">
    <property type="entry name" value="Mre11_capping_dom"/>
</dbReference>
<evidence type="ECO:0000256" key="2">
    <source>
        <dbReference type="ARBA" id="ARBA00004123"/>
    </source>
</evidence>
<dbReference type="PANTHER" id="PTHR10139:SF1">
    <property type="entry name" value="DOUBLE-STRAND BREAK REPAIR PROTEIN MRE11"/>
    <property type="match status" value="1"/>
</dbReference>
<dbReference type="OrthoDB" id="30417at2759"/>
<keyword evidence="22" id="KW-1185">Reference proteome</keyword>
<feature type="active site" description="Proton donor" evidence="17">
    <location>
        <position position="139"/>
    </location>
</feature>
<keyword evidence="8 16" id="KW-0255">Endonuclease</keyword>
<proteinExistence type="inferred from homology"/>
<dbReference type="Pfam" id="PF04152">
    <property type="entry name" value="Mre11_DNA_bind"/>
    <property type="match status" value="1"/>
</dbReference>
<evidence type="ECO:0000256" key="4">
    <source>
        <dbReference type="ARBA" id="ARBA00009028"/>
    </source>
</evidence>
<dbReference type="PANTHER" id="PTHR10139">
    <property type="entry name" value="DOUBLE-STRAND BREAK REPAIR PROTEIN MRE11"/>
    <property type="match status" value="1"/>
</dbReference>
<feature type="domain" description="Mre11 DNA-binding" evidence="20">
    <location>
        <begin position="305"/>
        <end position="473"/>
    </location>
</feature>
<evidence type="ECO:0000256" key="17">
    <source>
        <dbReference type="PIRSR" id="PIRSR000882-1"/>
    </source>
</evidence>
<dbReference type="GO" id="GO:0006303">
    <property type="term" value="P:double-strand break repair via nonhomologous end joining"/>
    <property type="evidence" value="ECO:0007669"/>
    <property type="project" value="TreeGrafter"/>
</dbReference>
<feature type="region of interest" description="Disordered" evidence="19">
    <location>
        <begin position="543"/>
        <end position="759"/>
    </location>
</feature>
<accession>A0A8H3X1L3</accession>
<keyword evidence="5" id="KW-0158">Chromosome</keyword>
<dbReference type="GO" id="GO:0030870">
    <property type="term" value="C:Mre11 complex"/>
    <property type="evidence" value="ECO:0007669"/>
    <property type="project" value="UniProtKB-UniRule"/>
</dbReference>
<evidence type="ECO:0000256" key="18">
    <source>
        <dbReference type="RuleBase" id="RU003447"/>
    </source>
</evidence>
<dbReference type="InterPro" id="IPR004843">
    <property type="entry name" value="Calcineurin-like_PHP"/>
</dbReference>
<dbReference type="Pfam" id="PF00149">
    <property type="entry name" value="Metallophos"/>
    <property type="match status" value="1"/>
</dbReference>
<comment type="function">
    <text evidence="16">Core component of the MRN complex, which plays a central role in double-strand break (DSB) repair, DNA recombination, maintenance of telomere integrity and meiosis. The MRN complex is involved in the repair of DNA double-strand breaks (DSBs) via homologous recombination (HR), an error-free mechanism which primarily occurs during S and G2 phases. The complex (1) mediates the end resection of damaged DNA, which generates proper single-stranded DNA, a key initial steps in HR, and is (2) required for the recruitment of other repair factors and efficient activation of ATM and ATR upon DNA damage. Within the MRN complex, MRE11 possesses both single-strand endonuclease activity and double-strand-specific 3'-5' exonuclease activity. MRE11 first endonucleolytically cleaves the 5' strand at DNA DSB ends to prevent non-homologous end joining (NHEJ) and licence HR. It then generates a single-stranded DNA gap via 3' to 5' exonucleolytic degradation, which is required for single-strand invasion and recombination.</text>
</comment>
<evidence type="ECO:0000313" key="21">
    <source>
        <dbReference type="EMBL" id="KAF0399020.1"/>
    </source>
</evidence>
<evidence type="ECO:0000256" key="19">
    <source>
        <dbReference type="SAM" id="MobiDB-lite"/>
    </source>
</evidence>
<evidence type="ECO:0000256" key="10">
    <source>
        <dbReference type="ARBA" id="ARBA00022801"/>
    </source>
</evidence>
<feature type="compositionally biased region" description="Basic and acidic residues" evidence="19">
    <location>
        <begin position="700"/>
        <end position="712"/>
    </location>
</feature>
<evidence type="ECO:0000256" key="8">
    <source>
        <dbReference type="ARBA" id="ARBA00022759"/>
    </source>
</evidence>
<evidence type="ECO:0000256" key="13">
    <source>
        <dbReference type="ARBA" id="ARBA00023211"/>
    </source>
</evidence>
<dbReference type="GO" id="GO:0030145">
    <property type="term" value="F:manganese ion binding"/>
    <property type="evidence" value="ECO:0007669"/>
    <property type="project" value="UniProtKB-UniRule"/>
</dbReference>
<keyword evidence="14 16" id="KW-0539">Nucleus</keyword>
<name>A0A8H3X1L3_GIGMA</name>
<dbReference type="GO" id="GO:0008296">
    <property type="term" value="F:3'-5'-DNA exonuclease activity"/>
    <property type="evidence" value="ECO:0007669"/>
    <property type="project" value="InterPro"/>
</dbReference>
<organism evidence="21 22">
    <name type="scientific">Gigaspora margarita</name>
    <dbReference type="NCBI Taxonomy" id="4874"/>
    <lineage>
        <taxon>Eukaryota</taxon>
        <taxon>Fungi</taxon>
        <taxon>Fungi incertae sedis</taxon>
        <taxon>Mucoromycota</taxon>
        <taxon>Glomeromycotina</taxon>
        <taxon>Glomeromycetes</taxon>
        <taxon>Diversisporales</taxon>
        <taxon>Gigasporaceae</taxon>
        <taxon>Gigaspora</taxon>
    </lineage>
</organism>
<dbReference type="InterPro" id="IPR007281">
    <property type="entry name" value="Mre11_DNA-bd"/>
</dbReference>
<dbReference type="GO" id="GO:0000724">
    <property type="term" value="P:double-strand break repair via homologous recombination"/>
    <property type="evidence" value="ECO:0007669"/>
    <property type="project" value="TreeGrafter"/>
</dbReference>
<keyword evidence="11 16" id="KW-0269">Exonuclease</keyword>
<dbReference type="GO" id="GO:0000723">
    <property type="term" value="P:telomere maintenance"/>
    <property type="evidence" value="ECO:0007669"/>
    <property type="project" value="TreeGrafter"/>
</dbReference>
<dbReference type="FunFam" id="3.60.21.10:FF:000011">
    <property type="entry name" value="Double-strand break repair protein"/>
    <property type="match status" value="1"/>
</dbReference>
<feature type="compositionally biased region" description="Acidic residues" evidence="19">
    <location>
        <begin position="673"/>
        <end position="685"/>
    </location>
</feature>
<comment type="similarity">
    <text evidence="4 16 18">Belongs to the MRE11/RAD32 family.</text>
</comment>
<dbReference type="GO" id="GO:0042138">
    <property type="term" value="P:meiotic DNA double-strand break formation"/>
    <property type="evidence" value="ECO:0007669"/>
    <property type="project" value="TreeGrafter"/>
</dbReference>
<protein>
    <recommendedName>
        <fullName evidence="16">Double-strand break repair protein</fullName>
    </recommendedName>
</protein>
<dbReference type="Gene3D" id="3.60.21.10">
    <property type="match status" value="1"/>
</dbReference>
<evidence type="ECO:0000256" key="9">
    <source>
        <dbReference type="ARBA" id="ARBA00022763"/>
    </source>
</evidence>
<evidence type="ECO:0000256" key="5">
    <source>
        <dbReference type="ARBA" id="ARBA00022454"/>
    </source>
</evidence>
<evidence type="ECO:0000313" key="22">
    <source>
        <dbReference type="Proteomes" id="UP000439903"/>
    </source>
</evidence>
<dbReference type="GO" id="GO:0007095">
    <property type="term" value="P:mitotic G2 DNA damage checkpoint signaling"/>
    <property type="evidence" value="ECO:0007669"/>
    <property type="project" value="TreeGrafter"/>
</dbReference>
<dbReference type="CDD" id="cd00840">
    <property type="entry name" value="MPP_Mre11_N"/>
    <property type="match status" value="1"/>
</dbReference>
<feature type="compositionally biased region" description="Low complexity" evidence="19">
    <location>
        <begin position="737"/>
        <end position="748"/>
    </location>
</feature>
<keyword evidence="15 16" id="KW-0469">Meiosis</keyword>
<dbReference type="SMART" id="SM01347">
    <property type="entry name" value="Mre11_DNA_bind"/>
    <property type="match status" value="1"/>
</dbReference>
<keyword evidence="9 16" id="KW-0227">DNA damage</keyword>
<dbReference type="Gene3D" id="3.30.110.110">
    <property type="entry name" value="Mre11, capping domain"/>
    <property type="match status" value="1"/>
</dbReference>
<evidence type="ECO:0000256" key="7">
    <source>
        <dbReference type="ARBA" id="ARBA00022723"/>
    </source>
</evidence>
<comment type="caution">
    <text evidence="21">The sequence shown here is derived from an EMBL/GenBank/DDBJ whole genome shotgun (WGS) entry which is preliminary data.</text>
</comment>